<dbReference type="OrthoDB" id="160918at2"/>
<protein>
    <recommendedName>
        <fullName evidence="5">IPT/TIG domain-containing protein</fullName>
    </recommendedName>
</protein>
<dbReference type="Gene3D" id="2.60.40.10">
    <property type="entry name" value="Immunoglobulins"/>
    <property type="match status" value="1"/>
</dbReference>
<keyword evidence="2" id="KW-0812">Transmembrane</keyword>
<feature type="transmembrane region" description="Helical" evidence="2">
    <location>
        <begin position="296"/>
        <end position="319"/>
    </location>
</feature>
<gene>
    <name evidence="3" type="ORF">KDA_11270</name>
</gene>
<dbReference type="InterPro" id="IPR013783">
    <property type="entry name" value="Ig-like_fold"/>
</dbReference>
<keyword evidence="4" id="KW-1185">Reference proteome</keyword>
<organism evidence="3 4">
    <name type="scientific">Dictyobacter alpinus</name>
    <dbReference type="NCBI Taxonomy" id="2014873"/>
    <lineage>
        <taxon>Bacteria</taxon>
        <taxon>Bacillati</taxon>
        <taxon>Chloroflexota</taxon>
        <taxon>Ktedonobacteria</taxon>
        <taxon>Ktedonobacterales</taxon>
        <taxon>Dictyobacteraceae</taxon>
        <taxon>Dictyobacter</taxon>
    </lineage>
</organism>
<feature type="region of interest" description="Disordered" evidence="1">
    <location>
        <begin position="258"/>
        <end position="290"/>
    </location>
</feature>
<feature type="compositionally biased region" description="Low complexity" evidence="1">
    <location>
        <begin position="258"/>
        <end position="287"/>
    </location>
</feature>
<keyword evidence="2" id="KW-0472">Membrane</keyword>
<dbReference type="EMBL" id="BIFT01000001">
    <property type="protein sequence ID" value="GCE25643.1"/>
    <property type="molecule type" value="Genomic_DNA"/>
</dbReference>
<evidence type="ECO:0000313" key="3">
    <source>
        <dbReference type="EMBL" id="GCE25643.1"/>
    </source>
</evidence>
<evidence type="ECO:0000256" key="2">
    <source>
        <dbReference type="SAM" id="Phobius"/>
    </source>
</evidence>
<evidence type="ECO:0008006" key="5">
    <source>
        <dbReference type="Google" id="ProtNLM"/>
    </source>
</evidence>
<dbReference type="RefSeq" id="WP_126626200.1">
    <property type="nucleotide sequence ID" value="NZ_BIFT01000001.1"/>
</dbReference>
<evidence type="ECO:0000256" key="1">
    <source>
        <dbReference type="SAM" id="MobiDB-lite"/>
    </source>
</evidence>
<reference evidence="4" key="1">
    <citation type="submission" date="2018-12" db="EMBL/GenBank/DDBJ databases">
        <title>Tengunoibacter tsumagoiensis gen. nov., sp. nov., Dictyobacter kobayashii sp. nov., D. alpinus sp. nov., and D. joshuensis sp. nov. and description of Dictyobacteraceae fam. nov. within the order Ktedonobacterales isolated from Tengu-no-mugimeshi.</title>
        <authorList>
            <person name="Wang C.M."/>
            <person name="Zheng Y."/>
            <person name="Sakai Y."/>
            <person name="Toyoda A."/>
            <person name="Minakuchi Y."/>
            <person name="Abe K."/>
            <person name="Yokota A."/>
            <person name="Yabe S."/>
        </authorList>
    </citation>
    <scope>NUCLEOTIDE SEQUENCE [LARGE SCALE GENOMIC DNA]</scope>
    <source>
        <strain evidence="4">Uno16</strain>
    </source>
</reference>
<evidence type="ECO:0000313" key="4">
    <source>
        <dbReference type="Proteomes" id="UP000287171"/>
    </source>
</evidence>
<name>A0A402B2U5_9CHLR</name>
<accession>A0A402B2U5</accession>
<proteinExistence type="predicted"/>
<sequence length="325" mass="32134">MFKTFIRSLGVLFCLVGLTICALIYTQPAALASAYVPMDDPTPTPTATTTTTYTPSLNLALPTGGTPAGHAGTVIQLTGAGFPPNSDVSFSIATDANQCATGNGGVAALQPQQPAKADANGGFMVQAAWPDGANQPNTKYYVCASASGSHAAAGTPFTFVGAPTVTSSSQNVTAGDKVTITGQNWLPQQALNIAILAGSGGNPIATAQTTPDANGNFSIDVEIPAGTAAGNYSINVTGATDPTQKANADNALTISAQATPTPGATATPTPGATATPTPAATPTAASSGGSGSNPGMLWLIFGLGGIGVVLVIVGLTMFLSHSHNA</sequence>
<dbReference type="Proteomes" id="UP000287171">
    <property type="component" value="Unassembled WGS sequence"/>
</dbReference>
<comment type="caution">
    <text evidence="3">The sequence shown here is derived from an EMBL/GenBank/DDBJ whole genome shotgun (WGS) entry which is preliminary data.</text>
</comment>
<keyword evidence="2" id="KW-1133">Transmembrane helix</keyword>
<dbReference type="AlphaFoldDB" id="A0A402B2U5"/>